<reference evidence="3" key="2">
    <citation type="submission" date="2020-09" db="EMBL/GenBank/DDBJ databases">
        <authorList>
            <person name="Sun Q."/>
            <person name="Zhou Y."/>
        </authorList>
    </citation>
    <scope>NUCLEOTIDE SEQUENCE</scope>
    <source>
        <strain evidence="3">CGMCC 4.7299</strain>
    </source>
</reference>
<evidence type="ECO:0000256" key="1">
    <source>
        <dbReference type="SAM" id="MobiDB-lite"/>
    </source>
</evidence>
<dbReference type="Pfam" id="PF01636">
    <property type="entry name" value="APH"/>
    <property type="match status" value="1"/>
</dbReference>
<reference evidence="3" key="1">
    <citation type="journal article" date="2014" name="Int. J. Syst. Evol. Microbiol.">
        <title>Complete genome sequence of Corynebacterium casei LMG S-19264T (=DSM 44701T), isolated from a smear-ripened cheese.</title>
        <authorList>
            <consortium name="US DOE Joint Genome Institute (JGI-PGF)"/>
            <person name="Walter F."/>
            <person name="Albersmeier A."/>
            <person name="Kalinowski J."/>
            <person name="Ruckert C."/>
        </authorList>
    </citation>
    <scope>NUCLEOTIDE SEQUENCE</scope>
    <source>
        <strain evidence="3">CGMCC 4.7299</strain>
    </source>
</reference>
<evidence type="ECO:0000313" key="3">
    <source>
        <dbReference type="EMBL" id="GGL13593.1"/>
    </source>
</evidence>
<name>A0A8J3FR04_9ACTN</name>
<dbReference type="EMBL" id="BMMX01000042">
    <property type="protein sequence ID" value="GGL13593.1"/>
    <property type="molecule type" value="Genomic_DNA"/>
</dbReference>
<dbReference type="InterPro" id="IPR011009">
    <property type="entry name" value="Kinase-like_dom_sf"/>
</dbReference>
<evidence type="ECO:0000313" key="4">
    <source>
        <dbReference type="Proteomes" id="UP000656042"/>
    </source>
</evidence>
<feature type="compositionally biased region" description="Polar residues" evidence="1">
    <location>
        <begin position="10"/>
        <end position="19"/>
    </location>
</feature>
<dbReference type="SUPFAM" id="SSF56112">
    <property type="entry name" value="Protein kinase-like (PK-like)"/>
    <property type="match status" value="1"/>
</dbReference>
<evidence type="ECO:0000259" key="2">
    <source>
        <dbReference type="Pfam" id="PF01636"/>
    </source>
</evidence>
<dbReference type="AlphaFoldDB" id="A0A8J3FR04"/>
<dbReference type="PANTHER" id="PTHR21310">
    <property type="entry name" value="AMINOGLYCOSIDE PHOSPHOTRANSFERASE-RELATED-RELATED"/>
    <property type="match status" value="1"/>
</dbReference>
<sequence length="321" mass="35307">MHDGGERRTVTLSGRTPTGSCAYDPRMDHPDRVARHIARNLLGEASTPEPLAAGAWSTAYALTVAGRAMVLRVSRYGEDFAKDETVATVARSVLPVPAVAARGETSGWAYALSERLTGTPLDDLDPGALAAVIPDLFEVMDAISRIEIPGHGYGVWDASRTAPYRSWPQYLLAVEHEEPRTPGWRAALAASDIGLEPFERGLATLRRLAPELPDKHRMVHADLLNRNVLVEGDRVSGVLDWGSARFGDPLYDAAWLWYCWGWYPQWSSIDIEAAIGRRWNPDPAALRAYRLHIGLGSIGYCATRGRWDDVALNAEWLLALA</sequence>
<organism evidence="3 4">
    <name type="scientific">Mangrovihabitans endophyticus</name>
    <dbReference type="NCBI Taxonomy" id="1751298"/>
    <lineage>
        <taxon>Bacteria</taxon>
        <taxon>Bacillati</taxon>
        <taxon>Actinomycetota</taxon>
        <taxon>Actinomycetes</taxon>
        <taxon>Micromonosporales</taxon>
        <taxon>Micromonosporaceae</taxon>
        <taxon>Mangrovihabitans</taxon>
    </lineage>
</organism>
<accession>A0A8J3FR04</accession>
<dbReference type="InterPro" id="IPR002575">
    <property type="entry name" value="Aminoglycoside_PTrfase"/>
</dbReference>
<feature type="region of interest" description="Disordered" evidence="1">
    <location>
        <begin position="1"/>
        <end position="27"/>
    </location>
</feature>
<dbReference type="Proteomes" id="UP000656042">
    <property type="component" value="Unassembled WGS sequence"/>
</dbReference>
<keyword evidence="4" id="KW-1185">Reference proteome</keyword>
<dbReference type="Gene3D" id="3.90.1200.10">
    <property type="match status" value="1"/>
</dbReference>
<dbReference type="InterPro" id="IPR051678">
    <property type="entry name" value="AGP_Transferase"/>
</dbReference>
<protein>
    <recommendedName>
        <fullName evidence="2">Aminoglycoside phosphotransferase domain-containing protein</fullName>
    </recommendedName>
</protein>
<comment type="caution">
    <text evidence="3">The sequence shown here is derived from an EMBL/GenBank/DDBJ whole genome shotgun (WGS) entry which is preliminary data.</text>
</comment>
<dbReference type="Gene3D" id="3.30.200.150">
    <property type="match status" value="1"/>
</dbReference>
<feature type="domain" description="Aminoglycoside phosphotransferase" evidence="2">
    <location>
        <begin position="49"/>
        <end position="289"/>
    </location>
</feature>
<proteinExistence type="predicted"/>
<gene>
    <name evidence="3" type="ORF">GCM10012284_55460</name>
</gene>